<dbReference type="RefSeq" id="WP_214186308.1">
    <property type="nucleotide sequence ID" value="NZ_BSDS01000001.1"/>
</dbReference>
<feature type="compositionally biased region" description="Low complexity" evidence="1">
    <location>
        <begin position="1660"/>
        <end position="1676"/>
    </location>
</feature>
<reference evidence="2" key="1">
    <citation type="submission" date="2022-12" db="EMBL/GenBank/DDBJ databases">
        <title>Reference genome sequencing for broad-spectrum identification of bacterial and archaeal isolates by mass spectrometry.</title>
        <authorList>
            <person name="Sekiguchi Y."/>
            <person name="Tourlousse D.M."/>
        </authorList>
    </citation>
    <scope>NUCLEOTIDE SEQUENCE</scope>
    <source>
        <strain evidence="2">H2</strain>
    </source>
</reference>
<accession>A0A9W6G1A9</accession>
<dbReference type="PANTHER" id="PTHR39425:SF1">
    <property type="entry name" value="CYTOCHROME C7-LIKE DOMAIN-CONTAINING PROTEIN"/>
    <property type="match status" value="1"/>
</dbReference>
<name>A0A9W6G1A9_9BACT</name>
<dbReference type="Proteomes" id="UP001144352">
    <property type="component" value="Unassembled WGS sequence"/>
</dbReference>
<dbReference type="EMBL" id="BSDS01000001">
    <property type="protein sequence ID" value="GLI38602.1"/>
    <property type="molecule type" value="Genomic_DNA"/>
</dbReference>
<evidence type="ECO:0000256" key="1">
    <source>
        <dbReference type="SAM" id="MobiDB-lite"/>
    </source>
</evidence>
<comment type="caution">
    <text evidence="2">The sequence shown here is derived from an EMBL/GenBank/DDBJ whole genome shotgun (WGS) entry which is preliminary data.</text>
</comment>
<feature type="compositionally biased region" description="Polar residues" evidence="1">
    <location>
        <begin position="1824"/>
        <end position="1846"/>
    </location>
</feature>
<evidence type="ECO:0000313" key="3">
    <source>
        <dbReference type="Proteomes" id="UP001144352"/>
    </source>
</evidence>
<evidence type="ECO:0000313" key="2">
    <source>
        <dbReference type="EMBL" id="GLI38602.1"/>
    </source>
</evidence>
<gene>
    <name evidence="2" type="ORF">GHYDROH2_21030</name>
</gene>
<protein>
    <submittedName>
        <fullName evidence="2">Uncharacterized protein</fullName>
    </submittedName>
</protein>
<feature type="compositionally biased region" description="Gly residues" evidence="1">
    <location>
        <begin position="1806"/>
        <end position="1821"/>
    </location>
</feature>
<feature type="region of interest" description="Disordered" evidence="1">
    <location>
        <begin position="1653"/>
        <end position="1676"/>
    </location>
</feature>
<proteinExistence type="predicted"/>
<dbReference type="SUPFAM" id="SSF48695">
    <property type="entry name" value="Multiheme cytochromes"/>
    <property type="match status" value="1"/>
</dbReference>
<dbReference type="PANTHER" id="PTHR39425">
    <property type="entry name" value="LIPOPROTEIN CYTOCHROME C"/>
    <property type="match status" value="1"/>
</dbReference>
<dbReference type="InterPro" id="IPR036280">
    <property type="entry name" value="Multihaem_cyt_sf"/>
</dbReference>
<organism evidence="2 3">
    <name type="scientific">Geobacter hydrogenophilus</name>
    <dbReference type="NCBI Taxonomy" id="40983"/>
    <lineage>
        <taxon>Bacteria</taxon>
        <taxon>Pseudomonadati</taxon>
        <taxon>Thermodesulfobacteriota</taxon>
        <taxon>Desulfuromonadia</taxon>
        <taxon>Geobacterales</taxon>
        <taxon>Geobacteraceae</taxon>
        <taxon>Geobacter</taxon>
    </lineage>
</organism>
<keyword evidence="3" id="KW-1185">Reference proteome</keyword>
<feature type="region of interest" description="Disordered" evidence="1">
    <location>
        <begin position="1795"/>
        <end position="1846"/>
    </location>
</feature>
<sequence>MGKGISTKSGGRTIWSGTSLVVAITMLLCMCIGQEWIAPATADAAIAATQLTSASSNTGATSYTTASISPTGNNLVLAWVANYRSFGSASTPTMSGNGLAWTQVATLNVNGATTHRLTLFRAMGASPTTGSATISFGATSQTNVSWSIIQFSGVDTSGTNGSGAVVQNAINSATSTTSLTTTLVGFDSSLNATAAGFMVTATPVPTVEAGYTGWSASSTNTFLRSEFKAANDTTPSASTAAAHNWAGIGVELRIANDLTIGNGTNPGNASAYQNSIDNAINSFTMAMSTETSQVSALTLTSTNSASTNVSNIKIYRDAGTIGTYEEGTDTLIPTTLSGQSATAATLTFTTPEDVTTSAQNYLITYDMAGGATVGNTMTARVTAATGSVGTPTYSDSGSATLTVATGNLTVGNGTNPASANAYLNSTNNAIDAFALSVSVGTGKVSTLTLTSTNSATTNVSAIRVYRDAGTIGTYEDGTDTLVPTTISGQLSAGATITFTTPESVTTSTQNYLITYDIAGGATVGNTMTARVTAAAGTGLGTISYSDSGSATLTVATGNLTIGAGTNPANNASSYRGNPYGVDGFTLSVSAGVGQISTLTLTSTNSSTTNVSNIYVYRDNGVIGTFEPGIDTLVPSTASGRTSTAATLTLTNPETVTTTPTDYLIVYEIGNSATVGTTLTSRVTAATGTGLGTKTYNDSSSATLTVAQNNLTVGNGTNPSSASAYRGFTYAIDAFTLQMSAANSTATTLTLTTTNSAMTNVAAIYVYSDAGTIGTLDGSDTLIPSLVSGRTATTATITFATPEPVLSASAKTYLIVYKIADGATVGNTMTARVTGADGYVGVPTYSDTGSATLTIAQGTLTVGNGTNPANANVPQGSTNKAIDGFSLAMSVGASGKVSTLTLTNTNSAATNVSNITIYSDGGTVGTLDGSDTVVPSTYTITSATAATIEFETPETITSVAKNYLIVYDIANGATIGNTLSSRVTAVTGVGLGTPTYSDAGSATLTVTAGICTRSAPSVTVDTGSALTYGYTREGASKVYTLTVSNKDNLFCSDSTFTLGIGSETGTTGSFNLPSILGVTSTGPLSWGTSYSTTFTVSAKSTGVIPDNITSTINVTDAANHAAQPGSAVVKTYVNDPMMHNSITTGSAKWSGSWGITGGQYGAFDCTTCHVPKSTNIARVKTTVAAPGGAVVFQSKNSTNSFATYSAATSSSQRICETCHTATTYHRGTLASIVSHENEAQARDCSVCHSHKKGFKPIGGCTKCHAYPQRNRVAVFGQFTAGNSHHIQGVTVTDTLCYQCHWEANSDGTVNLTYHGGSKNTAYPVDLVITKGSRPTVFKNLSSAVQYTANGTRTQIGSINNHCLGCHSDSGNALQPFGDGNTPKQYAWDGTSVNARYSQAGKTAWGKFASSSNNVTPKDTVTKAFSAHGKADKNSRGFGHDVAGATTEDWGNNSGDVSVACYDCHNSHGSSAGRAANVRTSNYSSATGRYKGALLKETIAGKGGYTVSYKPIGGTGTNLAYEPGATLCFDCHNSAAAGTALSRSAGYSAPWGYSGTYGSTKAIAGYWDTPYFDSGTFPATVRYSYKGGNGSNKGGHFGKSSPMNTTPMGQINGLCTPCHDPHGVSPTIANQTYAVPLLKGTWVTSPYREDTAPLAVNEQRGGSRSHSPSSPAYSAASTPGYNLDQNTFQPGSTYWAFSAASGLQTLADTQFAGLCIQCHPKADIGPGTSANTSATWKTMDRVHNTVQGWGSIGGNNTNQAHAYTCSKCHAPHNTRLPRLLVTNCLDFKHRGQVASGATFGAWSDSGSRGSGGGRGPMGGGGDGNDPQASTQGPWFFSKNSPPAQNQTSNIRTCHNVSTAGGAGTTDSFQLWNTKTPW</sequence>